<feature type="non-terminal residue" evidence="7">
    <location>
        <position position="1"/>
    </location>
</feature>
<name>A0A7D9EHU6_PARCT</name>
<comment type="subcellular location">
    <subcellularLocation>
        <location evidence="1">Cell membrane</location>
        <topology evidence="1">Multi-pass membrane protein</topology>
    </subcellularLocation>
</comment>
<accession>A0A7D9EHU6</accession>
<evidence type="ECO:0000256" key="4">
    <source>
        <dbReference type="ARBA" id="ARBA00022989"/>
    </source>
</evidence>
<evidence type="ECO:0000256" key="1">
    <source>
        <dbReference type="ARBA" id="ARBA00004651"/>
    </source>
</evidence>
<evidence type="ECO:0000313" key="8">
    <source>
        <dbReference type="Proteomes" id="UP001152795"/>
    </source>
</evidence>
<comment type="caution">
    <text evidence="7">The sequence shown here is derived from an EMBL/GenBank/DDBJ whole genome shotgun (WGS) entry which is preliminary data.</text>
</comment>
<dbReference type="PANTHER" id="PTHR20766">
    <property type="entry name" value="LARGE NEUTRAL AMINO ACIDS TRANSPORTER SMALL SUBUNIT 4-LIKE ISOFORM X1"/>
    <property type="match status" value="1"/>
</dbReference>
<keyword evidence="4" id="KW-1133">Transmembrane helix</keyword>
<protein>
    <submittedName>
        <fullName evidence="7">Uncharacterized protein</fullName>
    </submittedName>
</protein>
<keyword evidence="6" id="KW-0325">Glycoprotein</keyword>
<dbReference type="AlphaFoldDB" id="A0A7D9EHU6"/>
<evidence type="ECO:0000256" key="3">
    <source>
        <dbReference type="ARBA" id="ARBA00022692"/>
    </source>
</evidence>
<evidence type="ECO:0000313" key="7">
    <source>
        <dbReference type="EMBL" id="CAB4008829.1"/>
    </source>
</evidence>
<evidence type="ECO:0000256" key="6">
    <source>
        <dbReference type="ARBA" id="ARBA00023180"/>
    </source>
</evidence>
<sequence>MEALYRNVRLPESIRGKGVEGHNYTLIFLLAGGAMVISTYDMHEMLFPGLILTAFGGGCYISILVKVCGVLPRRRYTAISVMNGAGDSSAMVLLVFKLCYNAGISLKTIIIVYYSFVFGHGLLFTFTIFPKDLPDSTQMDVTDNGGNNEKYFSSSNTDGNDIKTDTNGLLKSENVFTASGQTKENDSDNIQIQEKRHDRRYASNRKFHA</sequence>
<keyword evidence="8" id="KW-1185">Reference proteome</keyword>
<organism evidence="7 8">
    <name type="scientific">Paramuricea clavata</name>
    <name type="common">Red gorgonian</name>
    <name type="synonym">Violescent sea-whip</name>
    <dbReference type="NCBI Taxonomy" id="317549"/>
    <lineage>
        <taxon>Eukaryota</taxon>
        <taxon>Metazoa</taxon>
        <taxon>Cnidaria</taxon>
        <taxon>Anthozoa</taxon>
        <taxon>Octocorallia</taxon>
        <taxon>Malacalcyonacea</taxon>
        <taxon>Plexauridae</taxon>
        <taxon>Paramuricea</taxon>
    </lineage>
</organism>
<keyword evidence="5" id="KW-0472">Membrane</keyword>
<reference evidence="7" key="1">
    <citation type="submission" date="2020-04" db="EMBL/GenBank/DDBJ databases">
        <authorList>
            <person name="Alioto T."/>
            <person name="Alioto T."/>
            <person name="Gomez Garrido J."/>
        </authorList>
    </citation>
    <scope>NUCLEOTIDE SEQUENCE</scope>
    <source>
        <strain evidence="7">A484AB</strain>
    </source>
</reference>
<dbReference type="GO" id="GO:0005886">
    <property type="term" value="C:plasma membrane"/>
    <property type="evidence" value="ECO:0007669"/>
    <property type="project" value="UniProtKB-SubCell"/>
</dbReference>
<dbReference type="EMBL" id="CACRXK020006242">
    <property type="protein sequence ID" value="CAB4008829.1"/>
    <property type="molecule type" value="Genomic_DNA"/>
</dbReference>
<evidence type="ECO:0000256" key="5">
    <source>
        <dbReference type="ARBA" id="ARBA00023136"/>
    </source>
</evidence>
<dbReference type="GO" id="GO:0015175">
    <property type="term" value="F:neutral L-amino acid transmembrane transporter activity"/>
    <property type="evidence" value="ECO:0007669"/>
    <property type="project" value="TreeGrafter"/>
</dbReference>
<evidence type="ECO:0000256" key="2">
    <source>
        <dbReference type="ARBA" id="ARBA00022475"/>
    </source>
</evidence>
<keyword evidence="3" id="KW-0812">Transmembrane</keyword>
<dbReference type="GO" id="GO:0015179">
    <property type="term" value="F:L-amino acid transmembrane transporter activity"/>
    <property type="evidence" value="ECO:0007669"/>
    <property type="project" value="TreeGrafter"/>
</dbReference>
<gene>
    <name evidence="7" type="ORF">PACLA_8A089896</name>
</gene>
<dbReference type="PANTHER" id="PTHR20766:SF3">
    <property type="entry name" value="LARGE NEUTRAL AMINO ACIDS TRANSPORTER SMALL SUBUNIT 4-LIKE ISOFORM X1"/>
    <property type="match status" value="1"/>
</dbReference>
<proteinExistence type="predicted"/>
<dbReference type="OrthoDB" id="330047at2759"/>
<dbReference type="Proteomes" id="UP001152795">
    <property type="component" value="Unassembled WGS sequence"/>
</dbReference>
<keyword evidence="2" id="KW-1003">Cell membrane</keyword>